<proteinExistence type="predicted"/>
<accession>A0AAW1RAE8</accession>
<dbReference type="AlphaFoldDB" id="A0AAW1RAE8"/>
<evidence type="ECO:0000313" key="1">
    <source>
        <dbReference type="EMBL" id="KAK9830533.1"/>
    </source>
</evidence>
<evidence type="ECO:0000313" key="2">
    <source>
        <dbReference type="Proteomes" id="UP001489004"/>
    </source>
</evidence>
<gene>
    <name evidence="1" type="ORF">WJX72_012304</name>
</gene>
<dbReference type="Proteomes" id="UP001489004">
    <property type="component" value="Unassembled WGS sequence"/>
</dbReference>
<keyword evidence="2" id="KW-1185">Reference proteome</keyword>
<sequence>MGGDTVTLKIMDLLFFRKVLKGFVVYNWIETLGDKREETLKYVLDLIAKDILKTATGPEFPLEKYEDALKAHTDPNRSGKIFLSG</sequence>
<reference evidence="1 2" key="1">
    <citation type="journal article" date="2024" name="Nat. Commun.">
        <title>Phylogenomics reveals the evolutionary origins of lichenization in chlorophyte algae.</title>
        <authorList>
            <person name="Puginier C."/>
            <person name="Libourel C."/>
            <person name="Otte J."/>
            <person name="Skaloud P."/>
            <person name="Haon M."/>
            <person name="Grisel S."/>
            <person name="Petersen M."/>
            <person name="Berrin J.G."/>
            <person name="Delaux P.M."/>
            <person name="Dal Grande F."/>
            <person name="Keller J."/>
        </authorList>
    </citation>
    <scope>NUCLEOTIDE SEQUENCE [LARGE SCALE GENOMIC DNA]</scope>
    <source>
        <strain evidence="1 2">SAG 2043</strain>
    </source>
</reference>
<comment type="caution">
    <text evidence="1">The sequence shown here is derived from an EMBL/GenBank/DDBJ whole genome shotgun (WGS) entry which is preliminary data.</text>
</comment>
<name>A0AAW1RAE8_9CHLO</name>
<protein>
    <submittedName>
        <fullName evidence="1">Uncharacterized protein</fullName>
    </submittedName>
</protein>
<dbReference type="Gene3D" id="3.40.50.720">
    <property type="entry name" value="NAD(P)-binding Rossmann-like Domain"/>
    <property type="match status" value="1"/>
</dbReference>
<organism evidence="1 2">
    <name type="scientific">[Myrmecia] bisecta</name>
    <dbReference type="NCBI Taxonomy" id="41462"/>
    <lineage>
        <taxon>Eukaryota</taxon>
        <taxon>Viridiplantae</taxon>
        <taxon>Chlorophyta</taxon>
        <taxon>core chlorophytes</taxon>
        <taxon>Trebouxiophyceae</taxon>
        <taxon>Trebouxiales</taxon>
        <taxon>Trebouxiaceae</taxon>
        <taxon>Myrmecia</taxon>
    </lineage>
</organism>
<dbReference type="Gene3D" id="3.90.180.10">
    <property type="entry name" value="Medium-chain alcohol dehydrogenases, catalytic domain"/>
    <property type="match status" value="1"/>
</dbReference>
<dbReference type="EMBL" id="JALJOR010000001">
    <property type="protein sequence ID" value="KAK9830533.1"/>
    <property type="molecule type" value="Genomic_DNA"/>
</dbReference>